<feature type="compositionally biased region" description="Pro residues" evidence="1">
    <location>
        <begin position="76"/>
        <end position="91"/>
    </location>
</feature>
<evidence type="ECO:0000256" key="1">
    <source>
        <dbReference type="SAM" id="MobiDB-lite"/>
    </source>
</evidence>
<dbReference type="EMBL" id="CP013002">
    <property type="protein sequence ID" value="ALL12375.1"/>
    <property type="molecule type" value="Genomic_DNA"/>
</dbReference>
<reference evidence="2 3" key="1">
    <citation type="submission" date="2015-10" db="EMBL/GenBank/DDBJ databases">
        <title>Conservation of the essential genome among Caulobacter and Brevundimonas species.</title>
        <authorList>
            <person name="Scott D."/>
            <person name="Ely B."/>
        </authorList>
    </citation>
    <scope>NUCLEOTIDE SEQUENCE [LARGE SCALE GENOMIC DNA]</scope>
    <source>
        <strain evidence="2 3">CB4</strain>
    </source>
</reference>
<dbReference type="OrthoDB" id="7205744at2"/>
<proteinExistence type="predicted"/>
<protein>
    <submittedName>
        <fullName evidence="2">Uncharacterized protein</fullName>
    </submittedName>
</protein>
<dbReference type="KEGG" id="chq:AQ619_02810"/>
<evidence type="ECO:0000313" key="3">
    <source>
        <dbReference type="Proteomes" id="UP000056905"/>
    </source>
</evidence>
<dbReference type="STRING" id="69395.AQ619_02810"/>
<dbReference type="RefSeq" id="WP_062143946.1">
    <property type="nucleotide sequence ID" value="NZ_CP013002.1"/>
</dbReference>
<dbReference type="AlphaFoldDB" id="A0A0P0NWI4"/>
<accession>A0A0P0NWI4</accession>
<keyword evidence="3" id="KW-1185">Reference proteome</keyword>
<evidence type="ECO:0000313" key="2">
    <source>
        <dbReference type="EMBL" id="ALL12375.1"/>
    </source>
</evidence>
<sequence length="91" mass="10222">MNRTLNRLKIIFIGLFLVSSAAVLAYHYLWVWPKDRCEARGGAWAGRWLKCGTIYSIETLTRRPNNLPPINNERPAPAPAPAPPTPAPEKK</sequence>
<organism evidence="2 3">
    <name type="scientific">Caulobacter henricii</name>
    <dbReference type="NCBI Taxonomy" id="69395"/>
    <lineage>
        <taxon>Bacteria</taxon>
        <taxon>Pseudomonadati</taxon>
        <taxon>Pseudomonadota</taxon>
        <taxon>Alphaproteobacteria</taxon>
        <taxon>Caulobacterales</taxon>
        <taxon>Caulobacteraceae</taxon>
        <taxon>Caulobacter</taxon>
    </lineage>
</organism>
<dbReference type="Proteomes" id="UP000056905">
    <property type="component" value="Chromosome"/>
</dbReference>
<feature type="region of interest" description="Disordered" evidence="1">
    <location>
        <begin position="64"/>
        <end position="91"/>
    </location>
</feature>
<name>A0A0P0NWI4_9CAUL</name>
<gene>
    <name evidence="2" type="ORF">AQ619_02810</name>
</gene>